<dbReference type="GO" id="GO:0002935">
    <property type="term" value="F:tRNA (adenine(37)-C2)-methyltransferase activity"/>
    <property type="evidence" value="ECO:0007669"/>
    <property type="project" value="UniProtKB-UniRule"/>
</dbReference>
<dbReference type="Pfam" id="PF04055">
    <property type="entry name" value="Radical_SAM"/>
    <property type="match status" value="1"/>
</dbReference>
<proteinExistence type="inferred from homology"/>
<feature type="binding site" evidence="13">
    <location>
        <position position="129"/>
    </location>
    <ligand>
        <name>[4Fe-4S] cluster</name>
        <dbReference type="ChEBI" id="CHEBI:49883"/>
        <note>4Fe-4S-S-AdoMet</note>
    </ligand>
</feature>
<dbReference type="FunFam" id="3.20.20.70:FF:000014">
    <property type="entry name" value="Probable dual-specificity RNA methyltransferase RlmN"/>
    <property type="match status" value="1"/>
</dbReference>
<feature type="binding site" evidence="13">
    <location>
        <begin position="234"/>
        <end position="236"/>
    </location>
    <ligand>
        <name>S-adenosyl-L-methionine</name>
        <dbReference type="ChEBI" id="CHEBI:59789"/>
    </ligand>
</feature>
<dbReference type="GO" id="GO:0070475">
    <property type="term" value="P:rRNA base methylation"/>
    <property type="evidence" value="ECO:0007669"/>
    <property type="project" value="UniProtKB-UniRule"/>
</dbReference>
<evidence type="ECO:0000313" key="16">
    <source>
        <dbReference type="Proteomes" id="UP000199008"/>
    </source>
</evidence>
<reference evidence="16" key="1">
    <citation type="submission" date="2016-10" db="EMBL/GenBank/DDBJ databases">
        <authorList>
            <person name="Varghese N."/>
            <person name="Submissions S."/>
        </authorList>
    </citation>
    <scope>NUCLEOTIDE SEQUENCE [LARGE SCALE GENOMIC DNA]</scope>
    <source>
        <strain evidence="16">CGMCC 1.8895</strain>
    </source>
</reference>
<comment type="function">
    <text evidence="13">Specifically methylates position 2 of adenine 2503 in 23S rRNA and position 2 of adenine 37 in tRNAs.</text>
</comment>
<keyword evidence="16" id="KW-1185">Reference proteome</keyword>
<keyword evidence="7 13" id="KW-0949">S-adenosyl-L-methionine</keyword>
<dbReference type="SFLD" id="SFLDG01062">
    <property type="entry name" value="methyltransferase_(Class_A)"/>
    <property type="match status" value="1"/>
</dbReference>
<feature type="active site" description="Proton acceptor" evidence="13">
    <location>
        <position position="109"/>
    </location>
</feature>
<dbReference type="GO" id="GO:0005737">
    <property type="term" value="C:cytoplasm"/>
    <property type="evidence" value="ECO:0007669"/>
    <property type="project" value="UniProtKB-SubCell"/>
</dbReference>
<dbReference type="PANTHER" id="PTHR30544">
    <property type="entry name" value="23S RRNA METHYLTRANSFERASE"/>
    <property type="match status" value="1"/>
</dbReference>
<evidence type="ECO:0000256" key="13">
    <source>
        <dbReference type="HAMAP-Rule" id="MF_01849"/>
    </source>
</evidence>
<dbReference type="InterPro" id="IPR040072">
    <property type="entry name" value="Methyltransferase_A"/>
</dbReference>
<protein>
    <recommendedName>
        <fullName evidence="13">Probable dual-specificity RNA methyltransferase RlmN</fullName>
        <ecNumber evidence="13">2.1.1.192</ecNumber>
    </recommendedName>
    <alternativeName>
        <fullName evidence="13">23S rRNA (adenine(2503)-C(2))-methyltransferase</fullName>
    </alternativeName>
    <alternativeName>
        <fullName evidence="13">23S rRNA m2A2503 methyltransferase</fullName>
    </alternativeName>
    <alternativeName>
        <fullName evidence="13">Ribosomal RNA large subunit methyltransferase N</fullName>
    </alternativeName>
    <alternativeName>
        <fullName evidence="13">tRNA (adenine(37)-C(2))-methyltransferase</fullName>
    </alternativeName>
    <alternativeName>
        <fullName evidence="13">tRNA m2A37 methyltransferase</fullName>
    </alternativeName>
</protein>
<dbReference type="CDD" id="cd01335">
    <property type="entry name" value="Radical_SAM"/>
    <property type="match status" value="1"/>
</dbReference>
<dbReference type="HAMAP" id="MF_01849">
    <property type="entry name" value="RNA_methyltr_RlmN"/>
    <property type="match status" value="1"/>
</dbReference>
<feature type="binding site" evidence="13">
    <location>
        <position position="310"/>
    </location>
    <ligand>
        <name>S-adenosyl-L-methionine</name>
        <dbReference type="ChEBI" id="CHEBI:59789"/>
    </ligand>
</feature>
<comment type="similarity">
    <text evidence="13">Belongs to the radical SAM superfamily. RlmN family.</text>
</comment>
<comment type="catalytic activity">
    <reaction evidence="13">
        <text>adenosine(2503) in 23S rRNA + 2 reduced [2Fe-2S]-[ferredoxin] + 2 S-adenosyl-L-methionine = 2-methyladenosine(2503) in 23S rRNA + 5'-deoxyadenosine + L-methionine + 2 oxidized [2Fe-2S]-[ferredoxin] + S-adenosyl-L-homocysteine</text>
        <dbReference type="Rhea" id="RHEA:42916"/>
        <dbReference type="Rhea" id="RHEA-COMP:10000"/>
        <dbReference type="Rhea" id="RHEA-COMP:10001"/>
        <dbReference type="Rhea" id="RHEA-COMP:10152"/>
        <dbReference type="Rhea" id="RHEA-COMP:10282"/>
        <dbReference type="ChEBI" id="CHEBI:17319"/>
        <dbReference type="ChEBI" id="CHEBI:33737"/>
        <dbReference type="ChEBI" id="CHEBI:33738"/>
        <dbReference type="ChEBI" id="CHEBI:57844"/>
        <dbReference type="ChEBI" id="CHEBI:57856"/>
        <dbReference type="ChEBI" id="CHEBI:59789"/>
        <dbReference type="ChEBI" id="CHEBI:74411"/>
        <dbReference type="ChEBI" id="CHEBI:74497"/>
        <dbReference type="EC" id="2.1.1.192"/>
    </reaction>
</comment>
<keyword evidence="12 13" id="KW-1015">Disulfide bond</keyword>
<dbReference type="OrthoDB" id="9793973at2"/>
<gene>
    <name evidence="13" type="primary">rlmN</name>
    <name evidence="15" type="ORF">SAMN05216216_101117</name>
</gene>
<dbReference type="GO" id="GO:0030488">
    <property type="term" value="P:tRNA methylation"/>
    <property type="evidence" value="ECO:0007669"/>
    <property type="project" value="UniProtKB-UniRule"/>
</dbReference>
<feature type="binding site" evidence="13">
    <location>
        <begin position="179"/>
        <end position="180"/>
    </location>
    <ligand>
        <name>S-adenosyl-L-methionine</name>
        <dbReference type="ChEBI" id="CHEBI:59789"/>
    </ligand>
</feature>
<dbReference type="GO" id="GO:0019843">
    <property type="term" value="F:rRNA binding"/>
    <property type="evidence" value="ECO:0007669"/>
    <property type="project" value="UniProtKB-UniRule"/>
</dbReference>
<keyword evidence="11 13" id="KW-0411">Iron-sulfur</keyword>
<dbReference type="SFLD" id="SFLDF00275">
    <property type="entry name" value="adenosine_C2_methyltransferase"/>
    <property type="match status" value="1"/>
</dbReference>
<feature type="active site" description="S-methylcysteine intermediate" evidence="13">
    <location>
        <position position="353"/>
    </location>
</feature>
<dbReference type="EMBL" id="FNFY01000001">
    <property type="protein sequence ID" value="SDK22448.1"/>
    <property type="molecule type" value="Genomic_DNA"/>
</dbReference>
<dbReference type="Gene3D" id="3.20.20.70">
    <property type="entry name" value="Aldolase class I"/>
    <property type="match status" value="1"/>
</dbReference>
<comment type="catalytic activity">
    <reaction evidence="13">
        <text>adenosine(37) in tRNA + 2 reduced [2Fe-2S]-[ferredoxin] + 2 S-adenosyl-L-methionine = 2-methyladenosine(37) in tRNA + 5'-deoxyadenosine + L-methionine + 2 oxidized [2Fe-2S]-[ferredoxin] + S-adenosyl-L-homocysteine</text>
        <dbReference type="Rhea" id="RHEA:43332"/>
        <dbReference type="Rhea" id="RHEA-COMP:10000"/>
        <dbReference type="Rhea" id="RHEA-COMP:10001"/>
        <dbReference type="Rhea" id="RHEA-COMP:10162"/>
        <dbReference type="Rhea" id="RHEA-COMP:10485"/>
        <dbReference type="ChEBI" id="CHEBI:17319"/>
        <dbReference type="ChEBI" id="CHEBI:33737"/>
        <dbReference type="ChEBI" id="CHEBI:33738"/>
        <dbReference type="ChEBI" id="CHEBI:57844"/>
        <dbReference type="ChEBI" id="CHEBI:57856"/>
        <dbReference type="ChEBI" id="CHEBI:59789"/>
        <dbReference type="ChEBI" id="CHEBI:74411"/>
        <dbReference type="ChEBI" id="CHEBI:74497"/>
        <dbReference type="EC" id="2.1.1.192"/>
    </reaction>
</comment>
<comment type="cofactor">
    <cofactor evidence="13">
        <name>[4Fe-4S] cluster</name>
        <dbReference type="ChEBI" id="CHEBI:49883"/>
    </cofactor>
    <text evidence="13">Binds 1 [4Fe-4S] cluster. The cluster is coordinated with 3 cysteines and an exchangeable S-adenosyl-L-methionine.</text>
</comment>
<feature type="binding site" evidence="13">
    <location>
        <position position="136"/>
    </location>
    <ligand>
        <name>[4Fe-4S] cluster</name>
        <dbReference type="ChEBI" id="CHEBI:49883"/>
        <note>4Fe-4S-S-AdoMet</note>
    </ligand>
</feature>
<dbReference type="GO" id="GO:0070040">
    <property type="term" value="F:rRNA (adenine(2503)-C2-)-methyltransferase activity"/>
    <property type="evidence" value="ECO:0007669"/>
    <property type="project" value="UniProtKB-UniRule"/>
</dbReference>
<dbReference type="InterPro" id="IPR013785">
    <property type="entry name" value="Aldolase_TIM"/>
</dbReference>
<evidence type="ECO:0000313" key="15">
    <source>
        <dbReference type="EMBL" id="SDK22448.1"/>
    </source>
</evidence>
<evidence type="ECO:0000256" key="9">
    <source>
        <dbReference type="ARBA" id="ARBA00022723"/>
    </source>
</evidence>
<dbReference type="NCBIfam" id="TIGR00048">
    <property type="entry name" value="rRNA_mod_RlmN"/>
    <property type="match status" value="1"/>
</dbReference>
<dbReference type="RefSeq" id="WP_092983660.1">
    <property type="nucleotide sequence ID" value="NZ_FNFY01000001.1"/>
</dbReference>
<dbReference type="AlphaFoldDB" id="A0A1G9A567"/>
<dbReference type="SUPFAM" id="SSF102114">
    <property type="entry name" value="Radical SAM enzymes"/>
    <property type="match status" value="1"/>
</dbReference>
<dbReference type="GO" id="GO:0000049">
    <property type="term" value="F:tRNA binding"/>
    <property type="evidence" value="ECO:0007669"/>
    <property type="project" value="UniProtKB-UniRule"/>
</dbReference>
<dbReference type="InterPro" id="IPR048641">
    <property type="entry name" value="RlmN_N"/>
</dbReference>
<organism evidence="15 16">
    <name type="scientific">Lacicoccus qingdaonensis</name>
    <dbReference type="NCBI Taxonomy" id="576118"/>
    <lineage>
        <taxon>Bacteria</taxon>
        <taxon>Bacillati</taxon>
        <taxon>Bacillota</taxon>
        <taxon>Bacilli</taxon>
        <taxon>Bacillales</taxon>
        <taxon>Salinicoccaceae</taxon>
        <taxon>Lacicoccus</taxon>
    </lineage>
</organism>
<dbReference type="GO" id="GO:0051539">
    <property type="term" value="F:4 iron, 4 sulfur cluster binding"/>
    <property type="evidence" value="ECO:0007669"/>
    <property type="project" value="UniProtKB-UniRule"/>
</dbReference>
<keyword evidence="3 13" id="KW-0963">Cytoplasm</keyword>
<dbReference type="InterPro" id="IPR027492">
    <property type="entry name" value="RNA_MTrfase_RlmN"/>
</dbReference>
<evidence type="ECO:0000256" key="5">
    <source>
        <dbReference type="ARBA" id="ARBA00022603"/>
    </source>
</evidence>
<dbReference type="EC" id="2.1.1.192" evidence="13"/>
<keyword evidence="8 13" id="KW-0819">tRNA processing</keyword>
<evidence type="ECO:0000256" key="4">
    <source>
        <dbReference type="ARBA" id="ARBA00022552"/>
    </source>
</evidence>
<keyword evidence="4 13" id="KW-0698">rRNA processing</keyword>
<dbReference type="PIRSF" id="PIRSF006004">
    <property type="entry name" value="CHP00048"/>
    <property type="match status" value="1"/>
</dbReference>
<name>A0A1G9A567_9BACL</name>
<feature type="binding site" evidence="13">
    <location>
        <position position="133"/>
    </location>
    <ligand>
        <name>[4Fe-4S] cluster</name>
        <dbReference type="ChEBI" id="CHEBI:49883"/>
        <note>4Fe-4S-S-AdoMet</note>
    </ligand>
</feature>
<evidence type="ECO:0000256" key="1">
    <source>
        <dbReference type="ARBA" id="ARBA00004496"/>
    </source>
</evidence>
<comment type="miscellaneous">
    <text evidence="13">Reaction proceeds by a ping-pong mechanism involving intermediate methylation of a conserved cysteine residue.</text>
</comment>
<dbReference type="SFLD" id="SFLDS00029">
    <property type="entry name" value="Radical_SAM"/>
    <property type="match status" value="1"/>
</dbReference>
<dbReference type="STRING" id="576118.SAMN05216216_101117"/>
<evidence type="ECO:0000256" key="7">
    <source>
        <dbReference type="ARBA" id="ARBA00022691"/>
    </source>
</evidence>
<evidence type="ECO:0000256" key="6">
    <source>
        <dbReference type="ARBA" id="ARBA00022679"/>
    </source>
</evidence>
<keyword evidence="2 13" id="KW-0004">4Fe-4S</keyword>
<evidence type="ECO:0000256" key="11">
    <source>
        <dbReference type="ARBA" id="ARBA00023014"/>
    </source>
</evidence>
<dbReference type="InterPro" id="IPR007197">
    <property type="entry name" value="rSAM"/>
</dbReference>
<evidence type="ECO:0000256" key="8">
    <source>
        <dbReference type="ARBA" id="ARBA00022694"/>
    </source>
</evidence>
<dbReference type="Proteomes" id="UP000199008">
    <property type="component" value="Unassembled WGS sequence"/>
</dbReference>
<dbReference type="InterPro" id="IPR058240">
    <property type="entry name" value="rSAM_sf"/>
</dbReference>
<keyword evidence="9 13" id="KW-0479">Metal-binding</keyword>
<evidence type="ECO:0000256" key="2">
    <source>
        <dbReference type="ARBA" id="ARBA00022485"/>
    </source>
</evidence>
<comment type="caution">
    <text evidence="13">Lacks conserved residue(s) required for the propagation of feature annotation.</text>
</comment>
<evidence type="ECO:0000256" key="12">
    <source>
        <dbReference type="ARBA" id="ARBA00023157"/>
    </source>
</evidence>
<dbReference type="GO" id="GO:0046872">
    <property type="term" value="F:metal ion binding"/>
    <property type="evidence" value="ECO:0007669"/>
    <property type="project" value="UniProtKB-KW"/>
</dbReference>
<feature type="domain" description="Radical SAM core" evidence="14">
    <location>
        <begin position="115"/>
        <end position="348"/>
    </location>
</feature>
<dbReference type="Pfam" id="PF21016">
    <property type="entry name" value="RlmN_N"/>
    <property type="match status" value="1"/>
</dbReference>
<dbReference type="PROSITE" id="PS51918">
    <property type="entry name" value="RADICAL_SAM"/>
    <property type="match status" value="1"/>
</dbReference>
<comment type="subcellular location">
    <subcellularLocation>
        <location evidence="1 13">Cytoplasm</location>
    </subcellularLocation>
</comment>
<keyword evidence="6 13" id="KW-0808">Transferase</keyword>
<evidence type="ECO:0000256" key="3">
    <source>
        <dbReference type="ARBA" id="ARBA00022490"/>
    </source>
</evidence>
<keyword evidence="5 13" id="KW-0489">Methyltransferase</keyword>
<evidence type="ECO:0000259" key="14">
    <source>
        <dbReference type="PROSITE" id="PS51918"/>
    </source>
</evidence>
<dbReference type="InterPro" id="IPR004383">
    <property type="entry name" value="rRNA_lsu_MTrfase_RlmN/Cfr"/>
</dbReference>
<evidence type="ECO:0000256" key="10">
    <source>
        <dbReference type="ARBA" id="ARBA00023004"/>
    </source>
</evidence>
<keyword evidence="10 13" id="KW-0408">Iron</keyword>
<sequence>MIKRPPQKPIKDLFQPEFDTPSIYSLSKEDLTDLMTEWGEDDYRGSQVFEWLYDHRVDAFDEMKNLPKSLREKLGEHFSIEPLETLVKQESVDGTMKFLFKLRDGYTIETVLMRHDYGNSVCVTTQVGCRLGCTFCASTLGGLKRNLEAGEIVSQVVQIQKVLDETDERVSSIVIMGIGEPFENYNPMMKFIRIINHDDGLNIGARHITVSTSGIVPRIYDFADEDIQINFAVSLHAPTNEQRSRLMPVNKAFDIDKLIHSLEYYQQQTNRRISFEYGLFGGVNDQREDALRLAELIKGLKCHVNLIPVNHVPERNYVRTKRDDIFDFLETLNNQGVNATVRREQGTDIDAACGQLRAKESKEETRG</sequence>
<dbReference type="Gene3D" id="1.10.150.530">
    <property type="match status" value="1"/>
</dbReference>
<accession>A0A1G9A567</accession>
<dbReference type="PANTHER" id="PTHR30544:SF5">
    <property type="entry name" value="RADICAL SAM CORE DOMAIN-CONTAINING PROTEIN"/>
    <property type="match status" value="1"/>
</dbReference>
<feature type="binding site" evidence="13">
    <location>
        <position position="211"/>
    </location>
    <ligand>
        <name>S-adenosyl-L-methionine</name>
        <dbReference type="ChEBI" id="CHEBI:59789"/>
    </ligand>
</feature>